<protein>
    <submittedName>
        <fullName evidence="5">RibD family protein</fullName>
    </submittedName>
</protein>
<dbReference type="PANTHER" id="PTHR38011">
    <property type="entry name" value="DIHYDROFOLATE REDUCTASE FAMILY PROTEIN (AFU_ORTHOLOGUE AFUA_8G06820)"/>
    <property type="match status" value="1"/>
</dbReference>
<evidence type="ECO:0000256" key="3">
    <source>
        <dbReference type="ARBA" id="ARBA00023002"/>
    </source>
</evidence>
<name>A0ABU3NRW1_9CHLR</name>
<evidence type="ECO:0000313" key="6">
    <source>
        <dbReference type="Proteomes" id="UP001254165"/>
    </source>
</evidence>
<reference evidence="5 6" key="1">
    <citation type="submission" date="2023-07" db="EMBL/GenBank/DDBJ databases">
        <title>Novel species of Thermanaerothrix with wide hydrolytic capabilities.</title>
        <authorList>
            <person name="Zayulina K.S."/>
            <person name="Podosokorskaya O.A."/>
            <person name="Elcheninov A.G."/>
        </authorList>
    </citation>
    <scope>NUCLEOTIDE SEQUENCE [LARGE SCALE GENOMIC DNA]</scope>
    <source>
        <strain evidence="5 6">4228-RoL</strain>
    </source>
</reference>
<evidence type="ECO:0000256" key="2">
    <source>
        <dbReference type="ARBA" id="ARBA00022857"/>
    </source>
</evidence>
<dbReference type="EMBL" id="JAUHMF010000002">
    <property type="protein sequence ID" value="MDT8899110.1"/>
    <property type="molecule type" value="Genomic_DNA"/>
</dbReference>
<evidence type="ECO:0000313" key="5">
    <source>
        <dbReference type="EMBL" id="MDT8899110.1"/>
    </source>
</evidence>
<proteinExistence type="predicted"/>
<dbReference type="Gene3D" id="3.40.430.10">
    <property type="entry name" value="Dihydrofolate Reductase, subunit A"/>
    <property type="match status" value="1"/>
</dbReference>
<sequence length="248" mass="27726">MSAWSNLVEMARSRIREWQAEGAQRCETKQHPWVTLAFAQSLDGCLTFAQGHPSALSGEAALQLTHALRAEHQAILVGVGTVLADNPRLTVRLVPGQHPQPLVLDTHLRTPLESHILHHPTQPPWIFTAAKAPADRRSALEALGARIVPLVNEPGDPIPLHLMLSYLWEHGIRSVMVEGGARVLTAFLEARLLDAVIITLAPIWIGGYHYINKLLVSPEREAPGVTLWQWEMWDRDLILWGRPKTYHI</sequence>
<dbReference type="InterPro" id="IPR050765">
    <property type="entry name" value="Riboflavin_Biosynth_HTPR"/>
</dbReference>
<comment type="pathway">
    <text evidence="1">Cofactor biosynthesis; riboflavin biosynthesis.</text>
</comment>
<dbReference type="SUPFAM" id="SSF53597">
    <property type="entry name" value="Dihydrofolate reductase-like"/>
    <property type="match status" value="1"/>
</dbReference>
<organism evidence="5 6">
    <name type="scientific">Thermanaerothrix solaris</name>
    <dbReference type="NCBI Taxonomy" id="3058434"/>
    <lineage>
        <taxon>Bacteria</taxon>
        <taxon>Bacillati</taxon>
        <taxon>Chloroflexota</taxon>
        <taxon>Anaerolineae</taxon>
        <taxon>Anaerolineales</taxon>
        <taxon>Anaerolineaceae</taxon>
        <taxon>Thermanaerothrix</taxon>
    </lineage>
</organism>
<dbReference type="RefSeq" id="WP_315625793.1">
    <property type="nucleotide sequence ID" value="NZ_JAUHMF010000002.1"/>
</dbReference>
<comment type="caution">
    <text evidence="5">The sequence shown here is derived from an EMBL/GenBank/DDBJ whole genome shotgun (WGS) entry which is preliminary data.</text>
</comment>
<dbReference type="Pfam" id="PF01872">
    <property type="entry name" value="RibD_C"/>
    <property type="match status" value="1"/>
</dbReference>
<dbReference type="InterPro" id="IPR024072">
    <property type="entry name" value="DHFR-like_dom_sf"/>
</dbReference>
<evidence type="ECO:0000256" key="1">
    <source>
        <dbReference type="ARBA" id="ARBA00005104"/>
    </source>
</evidence>
<feature type="domain" description="Bacterial bifunctional deaminase-reductase C-terminal" evidence="4">
    <location>
        <begin position="32"/>
        <end position="209"/>
    </location>
</feature>
<dbReference type="PANTHER" id="PTHR38011:SF7">
    <property type="entry name" value="2,5-DIAMINO-6-RIBOSYLAMINO-4(3H)-PYRIMIDINONE 5'-PHOSPHATE REDUCTASE"/>
    <property type="match status" value="1"/>
</dbReference>
<accession>A0ABU3NRW1</accession>
<keyword evidence="3" id="KW-0560">Oxidoreductase</keyword>
<dbReference type="Proteomes" id="UP001254165">
    <property type="component" value="Unassembled WGS sequence"/>
</dbReference>
<evidence type="ECO:0000259" key="4">
    <source>
        <dbReference type="Pfam" id="PF01872"/>
    </source>
</evidence>
<dbReference type="InterPro" id="IPR002734">
    <property type="entry name" value="RibDG_C"/>
</dbReference>
<keyword evidence="2" id="KW-0521">NADP</keyword>
<gene>
    <name evidence="5" type="ORF">QYE77_12625</name>
</gene>
<keyword evidence="6" id="KW-1185">Reference proteome</keyword>